<evidence type="ECO:0000256" key="2">
    <source>
        <dbReference type="ARBA" id="ARBA00022692"/>
    </source>
</evidence>
<feature type="domain" description="G-protein coupled receptors family 1 profile" evidence="9">
    <location>
        <begin position="61"/>
        <end position="362"/>
    </location>
</feature>
<dbReference type="PRINTS" id="PR00237">
    <property type="entry name" value="GPCRRHODOPSN"/>
</dbReference>
<comment type="subcellular location">
    <subcellularLocation>
        <location evidence="1">Membrane</location>
        <topology evidence="1">Multi-pass membrane protein</topology>
    </subcellularLocation>
</comment>
<keyword evidence="3 8" id="KW-1133">Transmembrane helix</keyword>
<keyword evidence="4" id="KW-0297">G-protein coupled receptor</keyword>
<accession>A0ABM1A787</accession>
<dbReference type="CDD" id="cd00637">
    <property type="entry name" value="7tm_classA_rhodopsin-like"/>
    <property type="match status" value="1"/>
</dbReference>
<evidence type="ECO:0000313" key="10">
    <source>
        <dbReference type="Proteomes" id="UP000694888"/>
    </source>
</evidence>
<dbReference type="Proteomes" id="UP000694888">
    <property type="component" value="Unplaced"/>
</dbReference>
<evidence type="ECO:0000256" key="1">
    <source>
        <dbReference type="ARBA" id="ARBA00004141"/>
    </source>
</evidence>
<dbReference type="SUPFAM" id="SSF81321">
    <property type="entry name" value="Family A G protein-coupled receptor-like"/>
    <property type="match status" value="1"/>
</dbReference>
<keyword evidence="7" id="KW-0807">Transducer</keyword>
<dbReference type="GeneID" id="101862968"/>
<evidence type="ECO:0000256" key="8">
    <source>
        <dbReference type="SAM" id="Phobius"/>
    </source>
</evidence>
<dbReference type="InterPro" id="IPR017452">
    <property type="entry name" value="GPCR_Rhodpsn_7TM"/>
</dbReference>
<protein>
    <submittedName>
        <fullName evidence="11">Galanin-like G-protein coupled receptor npr-9</fullName>
    </submittedName>
</protein>
<dbReference type="PANTHER" id="PTHR24243">
    <property type="entry name" value="G-PROTEIN COUPLED RECEPTOR"/>
    <property type="match status" value="1"/>
</dbReference>
<reference evidence="11" key="1">
    <citation type="submission" date="2025-08" db="UniProtKB">
        <authorList>
            <consortium name="RefSeq"/>
        </authorList>
    </citation>
    <scope>IDENTIFICATION</scope>
</reference>
<feature type="transmembrane region" description="Helical" evidence="8">
    <location>
        <begin position="121"/>
        <end position="147"/>
    </location>
</feature>
<feature type="transmembrane region" description="Helical" evidence="8">
    <location>
        <begin position="159"/>
        <end position="180"/>
    </location>
</feature>
<dbReference type="InterPro" id="IPR000276">
    <property type="entry name" value="GPCR_Rhodpsn"/>
</dbReference>
<evidence type="ECO:0000256" key="3">
    <source>
        <dbReference type="ARBA" id="ARBA00022989"/>
    </source>
</evidence>
<proteinExistence type="predicted"/>
<evidence type="ECO:0000256" key="5">
    <source>
        <dbReference type="ARBA" id="ARBA00023136"/>
    </source>
</evidence>
<feature type="transmembrane region" description="Helical" evidence="8">
    <location>
        <begin position="80"/>
        <end position="101"/>
    </location>
</feature>
<evidence type="ECO:0000259" key="9">
    <source>
        <dbReference type="PROSITE" id="PS50262"/>
    </source>
</evidence>
<evidence type="ECO:0000256" key="4">
    <source>
        <dbReference type="ARBA" id="ARBA00023040"/>
    </source>
</evidence>
<gene>
    <name evidence="11" type="primary">LOC101862968</name>
</gene>
<dbReference type="RefSeq" id="XP_012942200.1">
    <property type="nucleotide sequence ID" value="XM_013086746.1"/>
</dbReference>
<keyword evidence="10" id="KW-1185">Reference proteome</keyword>
<keyword evidence="5 8" id="KW-0472">Membrane</keyword>
<dbReference type="Pfam" id="PF00001">
    <property type="entry name" value="7tm_1"/>
    <property type="match status" value="1"/>
</dbReference>
<dbReference type="Gene3D" id="1.20.1070.10">
    <property type="entry name" value="Rhodopsin 7-helix transmembrane proteins"/>
    <property type="match status" value="1"/>
</dbReference>
<feature type="transmembrane region" description="Helical" evidence="8">
    <location>
        <begin position="348"/>
        <end position="369"/>
    </location>
</feature>
<organism evidence="10 11">
    <name type="scientific">Aplysia californica</name>
    <name type="common">California sea hare</name>
    <dbReference type="NCBI Taxonomy" id="6500"/>
    <lineage>
        <taxon>Eukaryota</taxon>
        <taxon>Metazoa</taxon>
        <taxon>Spiralia</taxon>
        <taxon>Lophotrochozoa</taxon>
        <taxon>Mollusca</taxon>
        <taxon>Gastropoda</taxon>
        <taxon>Heterobranchia</taxon>
        <taxon>Euthyneura</taxon>
        <taxon>Tectipleura</taxon>
        <taxon>Aplysiida</taxon>
        <taxon>Aplysioidea</taxon>
        <taxon>Aplysiidae</taxon>
        <taxon>Aplysia</taxon>
    </lineage>
</organism>
<name>A0ABM1A787_APLCA</name>
<evidence type="ECO:0000256" key="7">
    <source>
        <dbReference type="ARBA" id="ARBA00023224"/>
    </source>
</evidence>
<feature type="transmembrane region" description="Helical" evidence="8">
    <location>
        <begin position="213"/>
        <end position="234"/>
    </location>
</feature>
<dbReference type="PANTHER" id="PTHR24243:SF208">
    <property type="entry name" value="PYROKININ-1 RECEPTOR"/>
    <property type="match status" value="1"/>
</dbReference>
<evidence type="ECO:0000256" key="6">
    <source>
        <dbReference type="ARBA" id="ARBA00023170"/>
    </source>
</evidence>
<evidence type="ECO:0000313" key="11">
    <source>
        <dbReference type="RefSeq" id="XP_012942200.1"/>
    </source>
</evidence>
<keyword evidence="6" id="KW-0675">Receptor</keyword>
<sequence>MPELYPRSLTVSAGITGSSESAPSSSNDTSSLLADLNHEQAILQLPITAFLTLLMSFGVTGNACVIYVYRTRFRKTSGSYFIMILAILDLLNSGLCIPWEIYVLSNSYLQDHPVLCRVARFVATFVYISAGLILVCVAFSRLVVLYFKIVKPLHCYSSGQAQSLTVVVAAIALCLVWPQLALSGTRTVETRIPGLYGHDCSISDQMQRSIYPILFHGCLYGVFTLCFALLTGFYMRIVWVVWRRGGNRLGEQVAHRDYTPRSSASNASDRSFGSSQNVSVASRSQAGHHHRTSVLARVGRTTRMLGLVTFVFLLGYVPFLTVHVIYLLGMGFQRPMDYSQQLLYQLCLRSYFLSSAANPLIYSILNVRFRKESMVALKSVILRLPKWIRRRIKGEHEVT</sequence>
<keyword evidence="2 8" id="KW-0812">Transmembrane</keyword>
<feature type="transmembrane region" description="Helical" evidence="8">
    <location>
        <begin position="45"/>
        <end position="68"/>
    </location>
</feature>
<dbReference type="PROSITE" id="PS50262">
    <property type="entry name" value="G_PROTEIN_RECEP_F1_2"/>
    <property type="match status" value="1"/>
</dbReference>
<feature type="transmembrane region" description="Helical" evidence="8">
    <location>
        <begin position="305"/>
        <end position="328"/>
    </location>
</feature>